<dbReference type="EMBL" id="LAZR01045042">
    <property type="protein sequence ID" value="KKL00050.1"/>
    <property type="molecule type" value="Genomic_DNA"/>
</dbReference>
<organism evidence="1">
    <name type="scientific">marine sediment metagenome</name>
    <dbReference type="NCBI Taxonomy" id="412755"/>
    <lineage>
        <taxon>unclassified sequences</taxon>
        <taxon>metagenomes</taxon>
        <taxon>ecological metagenomes</taxon>
    </lineage>
</organism>
<protein>
    <submittedName>
        <fullName evidence="1">Uncharacterized protein</fullName>
    </submittedName>
</protein>
<name>A0A0F9CTC2_9ZZZZ</name>
<dbReference type="AlphaFoldDB" id="A0A0F9CTC2"/>
<proteinExistence type="predicted"/>
<reference evidence="1" key="1">
    <citation type="journal article" date="2015" name="Nature">
        <title>Complex archaea that bridge the gap between prokaryotes and eukaryotes.</title>
        <authorList>
            <person name="Spang A."/>
            <person name="Saw J.H."/>
            <person name="Jorgensen S.L."/>
            <person name="Zaremba-Niedzwiedzka K."/>
            <person name="Martijn J."/>
            <person name="Lind A.E."/>
            <person name="van Eijk R."/>
            <person name="Schleper C."/>
            <person name="Guy L."/>
            <person name="Ettema T.J."/>
        </authorList>
    </citation>
    <scope>NUCLEOTIDE SEQUENCE</scope>
</reference>
<sequence length="232" mass="26529">MQFSVQQTEVRDRITVLSTSTFITTTMIKRWLNMAKDWAMAYKPWPFLEDLATDLIDATGNYPYPTDVRTKSVKFITVNSERYVKIRYEDYLKYFEEDSSGEDRVWAEYDRTIYINGNACEVGETINMYGREAVSDMSENTDVTPFDTNDPSGDEAVVRRAVAIGLRKIGGLDTEALIEEAEAKEILKTIWDRIAEAMPREVTKTTPRFKKINVVKGTTEEPGPTNIGNFRS</sequence>
<gene>
    <name evidence="1" type="ORF">LCGC14_2628960</name>
</gene>
<comment type="caution">
    <text evidence="1">The sequence shown here is derived from an EMBL/GenBank/DDBJ whole genome shotgun (WGS) entry which is preliminary data.</text>
</comment>
<evidence type="ECO:0000313" key="1">
    <source>
        <dbReference type="EMBL" id="KKL00050.1"/>
    </source>
</evidence>
<accession>A0A0F9CTC2</accession>